<evidence type="ECO:0000313" key="4">
    <source>
        <dbReference type="Xenbase" id="XB-GENE-17332780"/>
    </source>
</evidence>
<dbReference type="Xenbase" id="XB-GENE-17332780">
    <property type="gene designation" value="c3h15orf39.S"/>
</dbReference>
<feature type="compositionally biased region" description="Polar residues" evidence="1">
    <location>
        <begin position="485"/>
        <end position="520"/>
    </location>
</feature>
<dbReference type="KEGG" id="xla:108712965"/>
<name>A0A8J0UQE1_XENLA</name>
<dbReference type="InterPro" id="IPR042567">
    <property type="entry name" value="SPIN/Ssty_sf"/>
</dbReference>
<evidence type="ECO:0000313" key="2">
    <source>
        <dbReference type="Proteomes" id="UP000186698"/>
    </source>
</evidence>
<evidence type="ECO:0000313" key="3">
    <source>
        <dbReference type="RefSeq" id="XP_018111022.1"/>
    </source>
</evidence>
<reference evidence="2" key="1">
    <citation type="submission" date="2024-06" db="UniProtKB">
        <authorList>
            <consortium name="RefSeq"/>
        </authorList>
    </citation>
    <scope>NUCLEOTIDE SEQUENCE [LARGE SCALE GENOMIC DNA]</scope>
    <source>
        <strain evidence="2">J_2021</strain>
    </source>
</reference>
<feature type="region of interest" description="Disordered" evidence="1">
    <location>
        <begin position="557"/>
        <end position="586"/>
    </location>
</feature>
<feature type="region of interest" description="Disordered" evidence="1">
    <location>
        <begin position="1358"/>
        <end position="1400"/>
    </location>
</feature>
<proteinExistence type="predicted"/>
<dbReference type="CTD" id="108712965"/>
<gene>
    <name evidence="4" type="primary">c3h15orf39.S</name>
    <name evidence="3" type="synonym">LOC108712965</name>
</gene>
<feature type="compositionally biased region" description="Polar residues" evidence="1">
    <location>
        <begin position="1"/>
        <end position="10"/>
    </location>
</feature>
<dbReference type="RefSeq" id="XP_018111022.1">
    <property type="nucleotide sequence ID" value="XM_018255533.2"/>
</dbReference>
<feature type="region of interest" description="Disordered" evidence="1">
    <location>
        <begin position="1006"/>
        <end position="1033"/>
    </location>
</feature>
<protein>
    <submittedName>
        <fullName evidence="3">Uncharacterized protein LOC108712965 isoform X1</fullName>
    </submittedName>
</protein>
<dbReference type="PANTHER" id="PTHR28422">
    <property type="entry name" value="SIMILAR TO HUMAN CHROMOSOME 15 OPEN READING FRAME 39"/>
    <property type="match status" value="1"/>
</dbReference>
<accession>A0A8J0UQE1</accession>
<organism evidence="2 3">
    <name type="scientific">Xenopus laevis</name>
    <name type="common">African clawed frog</name>
    <dbReference type="NCBI Taxonomy" id="8355"/>
    <lineage>
        <taxon>Eukaryota</taxon>
        <taxon>Metazoa</taxon>
        <taxon>Chordata</taxon>
        <taxon>Craniata</taxon>
        <taxon>Vertebrata</taxon>
        <taxon>Euteleostomi</taxon>
        <taxon>Amphibia</taxon>
        <taxon>Batrachia</taxon>
        <taxon>Anura</taxon>
        <taxon>Pipoidea</taxon>
        <taxon>Pipidae</taxon>
        <taxon>Xenopodinae</taxon>
        <taxon>Xenopus</taxon>
        <taxon>Xenopus</taxon>
    </lineage>
</organism>
<dbReference type="AGR" id="Xenbase:XB-GENE-17332780"/>
<feature type="compositionally biased region" description="Basic residues" evidence="1">
    <location>
        <begin position="1374"/>
        <end position="1396"/>
    </location>
</feature>
<dbReference type="PANTHER" id="PTHR28422:SF1">
    <property type="entry name" value="SIMILAR TO HUMAN CHROMOSOME 15 OPEN READING FRAME 39"/>
    <property type="match status" value="1"/>
</dbReference>
<feature type="region of interest" description="Disordered" evidence="1">
    <location>
        <begin position="1"/>
        <end position="32"/>
    </location>
</feature>
<evidence type="ECO:0000256" key="1">
    <source>
        <dbReference type="SAM" id="MobiDB-lite"/>
    </source>
</evidence>
<feature type="region of interest" description="Disordered" evidence="1">
    <location>
        <begin position="485"/>
        <end position="542"/>
    </location>
</feature>
<reference evidence="3" key="2">
    <citation type="submission" date="2025-08" db="UniProtKB">
        <authorList>
            <consortium name="RefSeq"/>
        </authorList>
    </citation>
    <scope>IDENTIFICATION</scope>
    <source>
        <strain evidence="3">J_2021</strain>
        <tissue evidence="3">Erythrocytes</tissue>
    </source>
</reference>
<feature type="region of interest" description="Disordered" evidence="1">
    <location>
        <begin position="713"/>
        <end position="740"/>
    </location>
</feature>
<dbReference type="Pfam" id="PF17663">
    <property type="entry name" value="DUF5525"/>
    <property type="match status" value="1"/>
</dbReference>
<dbReference type="Proteomes" id="UP000186698">
    <property type="component" value="Chromosome 3S"/>
</dbReference>
<dbReference type="Gene3D" id="2.80.10.70">
    <property type="entry name" value="Spindlin/Ssty"/>
    <property type="match status" value="1"/>
</dbReference>
<feature type="region of interest" description="Disordered" evidence="1">
    <location>
        <begin position="1053"/>
        <end position="1096"/>
    </location>
</feature>
<feature type="compositionally biased region" description="Polar residues" evidence="1">
    <location>
        <begin position="1019"/>
        <end position="1033"/>
    </location>
</feature>
<feature type="compositionally biased region" description="Polar residues" evidence="1">
    <location>
        <begin position="713"/>
        <end position="724"/>
    </location>
</feature>
<sequence>MSRNLQQGFLNHTRHNKVEMRHQSNPSSCPQKESAEECFTYKSYTNYLPAPSAHNSANPWRSATAYLQYAGSALNQHLRTDRGICYRNEVEGTDKILRTGSLATQNNFQVQQHNPDLRYPLSPQGYPTFAMPRPMYRSPISYLEGAHDTLALPFGFQSGFQQIPSPAAERNPCFAYISSPVHLCNAKSKTLYSCPLEMGSNSHCFPQELQGQNQQYKQRGYANSALQMPCSQGEILKDCYPSFNQNVQMIYNKANISGELQRNPEFIPLHQHQTYKSSAYYSNMGEVYSMSHHLIGDIYSPRPSPFDSSIETARLPHGVKEITMFTDRGVRLSKEQRKMEQGVNESFKGEQQKSHIQAETELSKNLDSVDKDLQIGMGKSQEDKVQILGPRNLNKGIERVASLKDSLMQTPIQSPHRSVYSQIQNLHPVSPHATDVQESGQENSISQVLTSDSSFKTPALCEQSAKKLVLSLEECQQKSNFTEGTQRQVFQTSSLEVTSESQTTEDQNSQHPETASSSPNPKLLVGSKVDENDGRSSPPMPVINDVFSLAPYREYLEGTAPHPFPQRNTTKDSHLPSPHTSHQLNRPHHFVKITPATPTLLDSGHKPPVADLCLPKIKCEISVQVRDCEETFVSHAEEIVLDLSLKKSVDSESPSQVPKSAYTHVMSCPFKRSDSIVSKKTAGSMMASMNCSMQATASSPSPKTSESCFLQETGRTSSSQVTVESTPLMPSISSSSQTSARPLLYSTTGSSQSPHEMFSINCSSPVEAGKTPFMRCSSQASLGSNPIISSMVCSSQVAGSAPIITSTSNSSKAASENTAQLTTMSCFSQTSAGSAHLLSSMGSLLPAMESSPQMMSSMSRSLKVTAESSPFVSSPSQASVESNPLMSSMSCNSKVTGSSSLIKSMDNFLQATTRHTTEILSSSSHGTAKCTPLITSKCFSSQATSTSSPMSDSPCFPKNNQTLNICSPRNIVLPISKCYDFAKTLVPKYILTKNNSLCSPLASVEPSENLEGRKRQHSDISQGLPNVSENETNNFHSSKSFMFKKYKMMKLPSTRGETQGGASKPSAHTLPVPVHSPPEGAHSLPPSAPESSRTLGEANVSLASGGAPTFKDSRKHFTELHKSVCTAILNSVTRSPLGLLQDLLAKNLETEKPKSPAKVKSSSRSCNSLKNFQNHNLWLDIDGVRLALHRLLCLLETFMFTRRCPYPHVIRAGAIFIPIYLVKEILYPDLLGTSIFRVLQSHKIELRPTTLSEEKALRETELKDCPSRMLKLLALKQLPDVYPDLVHLYWKDCIEKQIDKKLAHNLGQEEVAHTNNTLGASLLNKGHLEVAPELKKSSSLVLKLQRVWKQSGAQVYKAQRRLPSQDSQRDSLRKKQQVSGKKRGRKPRKVSYRKNKSQCGGGSKVFPDLVGRRILHLFDDGDREAWFSGRVLRVHRQTRRLLDTQFEVLYDEEPGTRYYLELLQDYEKGWLRLDN</sequence>
<dbReference type="OrthoDB" id="9908305at2759"/>
<dbReference type="InterPro" id="IPR037656">
    <property type="entry name" value="DUF5525"/>
</dbReference>
<keyword evidence="2" id="KW-1185">Reference proteome</keyword>
<dbReference type="GeneID" id="108712965"/>
<feature type="compositionally biased region" description="Low complexity" evidence="1">
    <location>
        <begin position="725"/>
        <end position="739"/>
    </location>
</feature>